<sequence>MSIVFAKSNRLANLVGKVCLINIALVLVVCLVLLSLYLTVSTHFFGVDYDIIFLLSTLLSGVAIALANIEINFRNRKGHYKEMSLIMISQQFLSAVMKILFGVGFSLGIGIYLGHTIGLVVVSSVCLYLLLKRSLKKSVRRADYIAILKKYKKLPLFNLPLTLLTSFSNGFLIIVLTSFEMFVAAGLVGLSRTLINAPVGIVTRSIGKVFFELAAKGLKKEHSTVETFVDKMMDIILLLGVAPAVFISFHSEIFLVYFLGEDWVGVGAYASFLIPVAFMLLLTGWPERVFEVANKQEVILKYQVLCDSITILTLVVVSFLFKEPIYTVASYSVCAVLYNLGYLYLVYKVGDFDMRGLQDKLFKLLLLCIVNVVVLYFINFQINSSSLSIVTSGFYMITVTFFMLLALIKKRKISSE</sequence>
<dbReference type="Proteomes" id="UP000247689">
    <property type="component" value="Unassembled WGS sequence"/>
</dbReference>
<evidence type="ECO:0008006" key="9">
    <source>
        <dbReference type="Google" id="ProtNLM"/>
    </source>
</evidence>
<evidence type="ECO:0000256" key="2">
    <source>
        <dbReference type="ARBA" id="ARBA00022475"/>
    </source>
</evidence>
<feature type="transmembrane region" description="Helical" evidence="6">
    <location>
        <begin position="51"/>
        <end position="71"/>
    </location>
</feature>
<dbReference type="GO" id="GO:0005886">
    <property type="term" value="C:plasma membrane"/>
    <property type="evidence" value="ECO:0007669"/>
    <property type="project" value="UniProtKB-SubCell"/>
</dbReference>
<feature type="transmembrane region" description="Helical" evidence="6">
    <location>
        <begin position="361"/>
        <end position="382"/>
    </location>
</feature>
<feature type="transmembrane region" description="Helical" evidence="6">
    <location>
        <begin position="109"/>
        <end position="131"/>
    </location>
</feature>
<evidence type="ECO:0000256" key="3">
    <source>
        <dbReference type="ARBA" id="ARBA00022692"/>
    </source>
</evidence>
<dbReference type="PANTHER" id="PTHR30250">
    <property type="entry name" value="PST FAMILY PREDICTED COLANIC ACID TRANSPORTER"/>
    <property type="match status" value="1"/>
</dbReference>
<feature type="transmembrane region" description="Helical" evidence="6">
    <location>
        <begin position="20"/>
        <end position="39"/>
    </location>
</feature>
<name>A0A318D5G3_9GAMM</name>
<protein>
    <recommendedName>
        <fullName evidence="9">Polysaccharide biosynthesis protein</fullName>
    </recommendedName>
</protein>
<dbReference type="InterPro" id="IPR050833">
    <property type="entry name" value="Poly_Biosynth_Transport"/>
</dbReference>
<feature type="transmembrane region" description="Helical" evidence="6">
    <location>
        <begin position="328"/>
        <end position="349"/>
    </location>
</feature>
<keyword evidence="2" id="KW-1003">Cell membrane</keyword>
<dbReference type="AlphaFoldDB" id="A0A318D5G3"/>
<accession>A0A318D5G3</accession>
<reference evidence="7 8" key="1">
    <citation type="submission" date="2018-05" db="EMBL/GenBank/DDBJ databases">
        <title>Kangiella spongicola genome sequence.</title>
        <authorList>
            <person name="Maclea K.S."/>
            <person name="Goen A.E."/>
            <person name="Kelley C."/>
            <person name="Underriner A."/>
            <person name="Silverwood T."/>
            <person name="Trachtenberg A.M."/>
        </authorList>
    </citation>
    <scope>NUCLEOTIDE SEQUENCE [LARGE SCALE GENOMIC DNA]</scope>
    <source>
        <strain evidence="7 8">ATCC BAA-2076</strain>
    </source>
</reference>
<gene>
    <name evidence="7" type="ORF">DL796_06180</name>
</gene>
<feature type="transmembrane region" description="Helical" evidence="6">
    <location>
        <begin position="304"/>
        <end position="322"/>
    </location>
</feature>
<feature type="transmembrane region" description="Helical" evidence="6">
    <location>
        <begin position="263"/>
        <end position="283"/>
    </location>
</feature>
<feature type="transmembrane region" description="Helical" evidence="6">
    <location>
        <begin position="388"/>
        <end position="408"/>
    </location>
</feature>
<feature type="transmembrane region" description="Helical" evidence="6">
    <location>
        <begin position="235"/>
        <end position="257"/>
    </location>
</feature>
<organism evidence="7 8">
    <name type="scientific">Kangiella spongicola</name>
    <dbReference type="NCBI Taxonomy" id="796379"/>
    <lineage>
        <taxon>Bacteria</taxon>
        <taxon>Pseudomonadati</taxon>
        <taxon>Pseudomonadota</taxon>
        <taxon>Gammaproteobacteria</taxon>
        <taxon>Kangiellales</taxon>
        <taxon>Kangiellaceae</taxon>
        <taxon>Kangiella</taxon>
    </lineage>
</organism>
<comment type="subcellular location">
    <subcellularLocation>
        <location evidence="1">Cell membrane</location>
        <topology evidence="1">Multi-pass membrane protein</topology>
    </subcellularLocation>
</comment>
<keyword evidence="5 6" id="KW-0472">Membrane</keyword>
<feature type="transmembrane region" description="Helical" evidence="6">
    <location>
        <begin position="159"/>
        <end position="188"/>
    </location>
</feature>
<feature type="transmembrane region" description="Helical" evidence="6">
    <location>
        <begin position="83"/>
        <end position="103"/>
    </location>
</feature>
<keyword evidence="8" id="KW-1185">Reference proteome</keyword>
<evidence type="ECO:0000313" key="7">
    <source>
        <dbReference type="EMBL" id="PXF63038.1"/>
    </source>
</evidence>
<evidence type="ECO:0000256" key="6">
    <source>
        <dbReference type="SAM" id="Phobius"/>
    </source>
</evidence>
<evidence type="ECO:0000256" key="1">
    <source>
        <dbReference type="ARBA" id="ARBA00004651"/>
    </source>
</evidence>
<dbReference type="PANTHER" id="PTHR30250:SF11">
    <property type="entry name" value="O-ANTIGEN TRANSPORTER-RELATED"/>
    <property type="match status" value="1"/>
</dbReference>
<evidence type="ECO:0000256" key="4">
    <source>
        <dbReference type="ARBA" id="ARBA00022989"/>
    </source>
</evidence>
<keyword evidence="3 6" id="KW-0812">Transmembrane</keyword>
<evidence type="ECO:0000256" key="5">
    <source>
        <dbReference type="ARBA" id="ARBA00023136"/>
    </source>
</evidence>
<keyword evidence="4 6" id="KW-1133">Transmembrane helix</keyword>
<dbReference type="EMBL" id="QICH01000002">
    <property type="protein sequence ID" value="PXF63038.1"/>
    <property type="molecule type" value="Genomic_DNA"/>
</dbReference>
<proteinExistence type="predicted"/>
<evidence type="ECO:0000313" key="8">
    <source>
        <dbReference type="Proteomes" id="UP000247689"/>
    </source>
</evidence>
<comment type="caution">
    <text evidence="7">The sequence shown here is derived from an EMBL/GenBank/DDBJ whole genome shotgun (WGS) entry which is preliminary data.</text>
</comment>